<keyword evidence="3" id="KW-1185">Reference proteome</keyword>
<evidence type="ECO:0000313" key="2">
    <source>
        <dbReference type="EMBL" id="PJJ83693.1"/>
    </source>
</evidence>
<feature type="chain" id="PRO_5014169191" evidence="1">
    <location>
        <begin position="28"/>
        <end position="197"/>
    </location>
</feature>
<organism evidence="2 3">
    <name type="scientific">Mucilaginibacter auburnensis</name>
    <dbReference type="NCBI Taxonomy" id="1457233"/>
    <lineage>
        <taxon>Bacteria</taxon>
        <taxon>Pseudomonadati</taxon>
        <taxon>Bacteroidota</taxon>
        <taxon>Sphingobacteriia</taxon>
        <taxon>Sphingobacteriales</taxon>
        <taxon>Sphingobacteriaceae</taxon>
        <taxon>Mucilaginibacter</taxon>
    </lineage>
</organism>
<dbReference type="OrthoDB" id="3296006at2"/>
<dbReference type="Pfam" id="PF00300">
    <property type="entry name" value="His_Phos_1"/>
    <property type="match status" value="1"/>
</dbReference>
<dbReference type="AlphaFoldDB" id="A0A2H9VS89"/>
<dbReference type="EMBL" id="PGFJ01000001">
    <property type="protein sequence ID" value="PJJ83693.1"/>
    <property type="molecule type" value="Genomic_DNA"/>
</dbReference>
<feature type="signal peptide" evidence="1">
    <location>
        <begin position="1"/>
        <end position="27"/>
    </location>
</feature>
<accession>A0A2H9VS89</accession>
<dbReference type="CDD" id="cd07067">
    <property type="entry name" value="HP_PGM_like"/>
    <property type="match status" value="1"/>
</dbReference>
<evidence type="ECO:0000256" key="1">
    <source>
        <dbReference type="SAM" id="SignalP"/>
    </source>
</evidence>
<sequence length="197" mass="21756">MKTNASTIGLFKVFLFCVLLSNFNAFAQKTFVWIVMPGETVGKQDYLNSAGQARAEELAKILKREKIQAIYTIDSKAAQQTANPLAQKAKVSPQVYADSIAALADKIKKNFHGNKVLVIAKAANIIPLLKSLGVKAPFSAVQNDDNDLLFALTLNTNSDKAELFINHYGKAQHSTEIPQQFILENFYPSFVPPMNNH</sequence>
<proteinExistence type="predicted"/>
<dbReference type="InterPro" id="IPR029033">
    <property type="entry name" value="His_PPase_superfam"/>
</dbReference>
<reference evidence="2" key="1">
    <citation type="submission" date="2017-11" db="EMBL/GenBank/DDBJ databases">
        <title>Genomic Encyclopedia of Archaeal and Bacterial Type Strains, Phase II (KMG-II): From Individual Species to Whole Genera.</title>
        <authorList>
            <person name="Goeker M."/>
        </authorList>
    </citation>
    <scope>NUCLEOTIDE SEQUENCE [LARGE SCALE GENOMIC DNA]</scope>
    <source>
        <strain evidence="2">DSM 28175</strain>
    </source>
</reference>
<gene>
    <name evidence="2" type="ORF">CLV57_0686</name>
</gene>
<dbReference type="SUPFAM" id="SSF53254">
    <property type="entry name" value="Phosphoglycerate mutase-like"/>
    <property type="match status" value="1"/>
</dbReference>
<dbReference type="RefSeq" id="WP_100339936.1">
    <property type="nucleotide sequence ID" value="NZ_PGFJ01000001.1"/>
</dbReference>
<dbReference type="Gene3D" id="3.40.50.1240">
    <property type="entry name" value="Phosphoglycerate mutase-like"/>
    <property type="match status" value="1"/>
</dbReference>
<dbReference type="Proteomes" id="UP000242687">
    <property type="component" value="Unassembled WGS sequence"/>
</dbReference>
<keyword evidence="1" id="KW-0732">Signal</keyword>
<dbReference type="InterPro" id="IPR013078">
    <property type="entry name" value="His_Pase_superF_clade-1"/>
</dbReference>
<name>A0A2H9VS89_9SPHI</name>
<evidence type="ECO:0000313" key="3">
    <source>
        <dbReference type="Proteomes" id="UP000242687"/>
    </source>
</evidence>
<protein>
    <submittedName>
        <fullName evidence="2">Histidine phosphatase superfamily protein (Branch 1)</fullName>
    </submittedName>
</protein>
<comment type="caution">
    <text evidence="2">The sequence shown here is derived from an EMBL/GenBank/DDBJ whole genome shotgun (WGS) entry which is preliminary data.</text>
</comment>